<reference evidence="2 3" key="1">
    <citation type="journal article" date="2016" name="Mol. Biol. Evol.">
        <title>Comparative Genomics of Early-Diverging Mushroom-Forming Fungi Provides Insights into the Origins of Lignocellulose Decay Capabilities.</title>
        <authorList>
            <person name="Nagy L.G."/>
            <person name="Riley R."/>
            <person name="Tritt A."/>
            <person name="Adam C."/>
            <person name="Daum C."/>
            <person name="Floudas D."/>
            <person name="Sun H."/>
            <person name="Yadav J.S."/>
            <person name="Pangilinan J."/>
            <person name="Larsson K.H."/>
            <person name="Matsuura K."/>
            <person name="Barry K."/>
            <person name="Labutti K."/>
            <person name="Kuo R."/>
            <person name="Ohm R.A."/>
            <person name="Bhattacharya S.S."/>
            <person name="Shirouzu T."/>
            <person name="Yoshinaga Y."/>
            <person name="Martin F.M."/>
            <person name="Grigoriev I.V."/>
            <person name="Hibbett D.S."/>
        </authorList>
    </citation>
    <scope>NUCLEOTIDE SEQUENCE [LARGE SCALE GENOMIC DNA]</scope>
    <source>
        <strain evidence="2 3">HHB10207 ss-3</strain>
    </source>
</reference>
<protein>
    <recommendedName>
        <fullName evidence="4">Peptidase A1 domain-containing protein</fullName>
    </recommendedName>
</protein>
<evidence type="ECO:0000256" key="1">
    <source>
        <dbReference type="SAM" id="SignalP"/>
    </source>
</evidence>
<evidence type="ECO:0000313" key="2">
    <source>
        <dbReference type="EMBL" id="KZT32788.1"/>
    </source>
</evidence>
<name>A0A165Y1W6_9AGAM</name>
<dbReference type="AlphaFoldDB" id="A0A165Y1W6"/>
<feature type="chain" id="PRO_5007869183" description="Peptidase A1 domain-containing protein" evidence="1">
    <location>
        <begin position="17"/>
        <end position="178"/>
    </location>
</feature>
<evidence type="ECO:0000313" key="3">
    <source>
        <dbReference type="Proteomes" id="UP000076798"/>
    </source>
</evidence>
<sequence>MQVLLLVALLASSVFALIPNPVYEDEFGTQYSHPLIDGKVLSFISDIKPLSNRDLLAAGLRPRSPKFVQDAVAKRVPTPVGVSSAHIIVKNAGGATLGFIARGLTIFDTFPITQDISQAAVFTPSANNNGFYDLAVASEPSPFIGIVTGVAGDNFESGSPSYGFMSPKVRFGRLIRSP</sequence>
<proteinExistence type="predicted"/>
<keyword evidence="1" id="KW-0732">Signal</keyword>
<gene>
    <name evidence="2" type="ORF">SISSUDRAFT_485573</name>
</gene>
<dbReference type="Proteomes" id="UP000076798">
    <property type="component" value="Unassembled WGS sequence"/>
</dbReference>
<evidence type="ECO:0008006" key="4">
    <source>
        <dbReference type="Google" id="ProtNLM"/>
    </source>
</evidence>
<organism evidence="2 3">
    <name type="scientific">Sistotremastrum suecicum HHB10207 ss-3</name>
    <dbReference type="NCBI Taxonomy" id="1314776"/>
    <lineage>
        <taxon>Eukaryota</taxon>
        <taxon>Fungi</taxon>
        <taxon>Dikarya</taxon>
        <taxon>Basidiomycota</taxon>
        <taxon>Agaricomycotina</taxon>
        <taxon>Agaricomycetes</taxon>
        <taxon>Sistotremastrales</taxon>
        <taxon>Sistotremastraceae</taxon>
        <taxon>Sistotremastrum</taxon>
    </lineage>
</organism>
<feature type="signal peptide" evidence="1">
    <location>
        <begin position="1"/>
        <end position="16"/>
    </location>
</feature>
<keyword evidence="3" id="KW-1185">Reference proteome</keyword>
<accession>A0A165Y1W6</accession>
<dbReference type="EMBL" id="KV428294">
    <property type="protein sequence ID" value="KZT32788.1"/>
    <property type="molecule type" value="Genomic_DNA"/>
</dbReference>